<reference evidence="1" key="2">
    <citation type="journal article" date="2015" name="Data Brief">
        <title>Shoot transcriptome of the giant reed, Arundo donax.</title>
        <authorList>
            <person name="Barrero R.A."/>
            <person name="Guerrero F.D."/>
            <person name="Moolhuijzen P."/>
            <person name="Goolsby J.A."/>
            <person name="Tidwell J."/>
            <person name="Bellgard S.E."/>
            <person name="Bellgard M.I."/>
        </authorList>
    </citation>
    <scope>NUCLEOTIDE SEQUENCE</scope>
    <source>
        <tissue evidence="1">Shoot tissue taken approximately 20 cm above the soil surface</tissue>
    </source>
</reference>
<name>A0A0A9GX29_ARUDO</name>
<organism evidence="1">
    <name type="scientific">Arundo donax</name>
    <name type="common">Giant reed</name>
    <name type="synonym">Donax arundinaceus</name>
    <dbReference type="NCBI Taxonomy" id="35708"/>
    <lineage>
        <taxon>Eukaryota</taxon>
        <taxon>Viridiplantae</taxon>
        <taxon>Streptophyta</taxon>
        <taxon>Embryophyta</taxon>
        <taxon>Tracheophyta</taxon>
        <taxon>Spermatophyta</taxon>
        <taxon>Magnoliopsida</taxon>
        <taxon>Liliopsida</taxon>
        <taxon>Poales</taxon>
        <taxon>Poaceae</taxon>
        <taxon>PACMAD clade</taxon>
        <taxon>Arundinoideae</taxon>
        <taxon>Arundineae</taxon>
        <taxon>Arundo</taxon>
    </lineage>
</organism>
<dbReference type="EMBL" id="GBRH01170770">
    <property type="protein sequence ID" value="JAE27126.1"/>
    <property type="molecule type" value="Transcribed_RNA"/>
</dbReference>
<sequence>MNLHTYHFIHYMSRHVCADALHIRTLFTTHRYTHTPLHMYNSNHRSTAMLHIIFPDLHPQCVKTLKMLVRSLGVTQLSMQP</sequence>
<evidence type="ECO:0000313" key="1">
    <source>
        <dbReference type="EMBL" id="JAE27126.1"/>
    </source>
</evidence>
<proteinExistence type="predicted"/>
<protein>
    <submittedName>
        <fullName evidence="1">Uncharacterized protein</fullName>
    </submittedName>
</protein>
<accession>A0A0A9GX29</accession>
<reference evidence="1" key="1">
    <citation type="submission" date="2014-09" db="EMBL/GenBank/DDBJ databases">
        <authorList>
            <person name="Magalhaes I.L.F."/>
            <person name="Oliveira U."/>
            <person name="Santos F.R."/>
            <person name="Vidigal T.H.D.A."/>
            <person name="Brescovit A.D."/>
            <person name="Santos A.J."/>
        </authorList>
    </citation>
    <scope>NUCLEOTIDE SEQUENCE</scope>
    <source>
        <tissue evidence="1">Shoot tissue taken approximately 20 cm above the soil surface</tissue>
    </source>
</reference>
<dbReference type="AlphaFoldDB" id="A0A0A9GX29"/>